<dbReference type="Proteomes" id="UP000694844">
    <property type="component" value="Chromosome 9"/>
</dbReference>
<dbReference type="InterPro" id="IPR000276">
    <property type="entry name" value="GPCR_Rhodpsn"/>
</dbReference>
<feature type="transmembrane region" description="Helical" evidence="9">
    <location>
        <begin position="12"/>
        <end position="32"/>
    </location>
</feature>
<accession>A0A8B8BXW0</accession>
<proteinExistence type="predicted"/>
<dbReference type="Gene3D" id="1.20.1070.10">
    <property type="entry name" value="Rhodopsin 7-helix transmembrane proteins"/>
    <property type="match status" value="2"/>
</dbReference>
<dbReference type="PANTHER" id="PTHR24238:SF47">
    <property type="entry name" value="ECDYSTEROIDS_DOPAMINE RECEPTOR-RELATED"/>
    <property type="match status" value="1"/>
</dbReference>
<dbReference type="InterPro" id="IPR017452">
    <property type="entry name" value="GPCR_Rhodpsn_7TM"/>
</dbReference>
<evidence type="ECO:0000256" key="4">
    <source>
        <dbReference type="ARBA" id="ARBA00023040"/>
    </source>
</evidence>
<evidence type="ECO:0000313" key="12">
    <source>
        <dbReference type="RefSeq" id="XP_022308140.1"/>
    </source>
</evidence>
<keyword evidence="3 9" id="KW-1133">Transmembrane helix</keyword>
<feature type="transmembrane region" description="Helical" evidence="9">
    <location>
        <begin position="82"/>
        <end position="100"/>
    </location>
</feature>
<feature type="region of interest" description="Disordered" evidence="8">
    <location>
        <begin position="231"/>
        <end position="252"/>
    </location>
</feature>
<keyword evidence="4" id="KW-0297">G-protein coupled receptor</keyword>
<protein>
    <submittedName>
        <fullName evidence="12">Tyramine receptor 1-like</fullName>
    </submittedName>
</protein>
<feature type="transmembrane region" description="Helical" evidence="9">
    <location>
        <begin position="121"/>
        <end position="142"/>
    </location>
</feature>
<evidence type="ECO:0000256" key="8">
    <source>
        <dbReference type="SAM" id="MobiDB-lite"/>
    </source>
</evidence>
<keyword evidence="11" id="KW-1185">Reference proteome</keyword>
<feature type="transmembrane region" description="Helical" evidence="9">
    <location>
        <begin position="184"/>
        <end position="207"/>
    </location>
</feature>
<dbReference type="SUPFAM" id="SSF81321">
    <property type="entry name" value="Family A G protein-coupled receptor-like"/>
    <property type="match status" value="1"/>
</dbReference>
<reference evidence="12" key="1">
    <citation type="submission" date="2025-08" db="UniProtKB">
        <authorList>
            <consortium name="RefSeq"/>
        </authorList>
    </citation>
    <scope>IDENTIFICATION</scope>
    <source>
        <tissue evidence="12">Whole sample</tissue>
    </source>
</reference>
<feature type="transmembrane region" description="Helical" evidence="9">
    <location>
        <begin position="44"/>
        <end position="62"/>
    </location>
</feature>
<feature type="transmembrane region" description="Helical" evidence="9">
    <location>
        <begin position="398"/>
        <end position="418"/>
    </location>
</feature>
<dbReference type="PRINTS" id="PR00237">
    <property type="entry name" value="GPCRRHODOPSN"/>
</dbReference>
<dbReference type="PANTHER" id="PTHR24238">
    <property type="entry name" value="G-PROTEIN COUPLED RECEPTOR"/>
    <property type="match status" value="1"/>
</dbReference>
<dbReference type="KEGG" id="cvn:111114143"/>
<evidence type="ECO:0000256" key="6">
    <source>
        <dbReference type="ARBA" id="ARBA00023170"/>
    </source>
</evidence>
<evidence type="ECO:0000256" key="2">
    <source>
        <dbReference type="ARBA" id="ARBA00022692"/>
    </source>
</evidence>
<feature type="compositionally biased region" description="Basic residues" evidence="8">
    <location>
        <begin position="346"/>
        <end position="358"/>
    </location>
</feature>
<name>A0A8B8BXW0_CRAVI</name>
<keyword evidence="7" id="KW-0807">Transducer</keyword>
<evidence type="ECO:0000256" key="7">
    <source>
        <dbReference type="ARBA" id="ARBA00023224"/>
    </source>
</evidence>
<evidence type="ECO:0000256" key="3">
    <source>
        <dbReference type="ARBA" id="ARBA00022989"/>
    </source>
</evidence>
<feature type="domain" description="G-protein coupled receptors family 1 profile" evidence="10">
    <location>
        <begin position="24"/>
        <end position="415"/>
    </location>
</feature>
<dbReference type="GO" id="GO:0016020">
    <property type="term" value="C:membrane"/>
    <property type="evidence" value="ECO:0007669"/>
    <property type="project" value="UniProtKB-SubCell"/>
</dbReference>
<keyword evidence="5 9" id="KW-0472">Membrane</keyword>
<feature type="transmembrane region" description="Helical" evidence="9">
    <location>
        <begin position="370"/>
        <end position="392"/>
    </location>
</feature>
<dbReference type="GeneID" id="111114143"/>
<dbReference type="OrthoDB" id="6153362at2759"/>
<sequence>MAMDLNTLTFLVFVSLLAIVGIVGNALIVAVYVSNFRKFFHSKYILALSIADLVVNVLIVPYSAVFQLRLVTLDFICHGMEVIRHTSVGFSNLILALIAMERLLMIWKPLESKAMSEKYKLIPIFVVLAISIVCGIPAGAIYQVTDKAYDFNGSSNSSESATEPFCQYTTEILGKGMSEVYRNVLAFVILLEFLVMIVVYVLVYVLVCRQKLRLRRYSLNSVTKTNKRMVTKNSETSLTSSSAQNYESTDDQEILSDRRIPQGNGIIALNSTGTQNQRHEARIESSDTAIVSPVKVSLTSFTPRGKIKNERKSVSFDTDTTVIESGVEVEGFESETMSSSTSGQAVRKRKRFRKKSSRNARPSRAIRKTWTMFFICTAVYLLSWVPFFFEIFNVTRILVFRYFFLVGHAANPIIYSVVNIKIRNAIKKLFRCRRTHM</sequence>
<dbReference type="GO" id="GO:0004930">
    <property type="term" value="F:G protein-coupled receptor activity"/>
    <property type="evidence" value="ECO:0007669"/>
    <property type="project" value="UniProtKB-KW"/>
</dbReference>
<evidence type="ECO:0000256" key="5">
    <source>
        <dbReference type="ARBA" id="ARBA00023136"/>
    </source>
</evidence>
<dbReference type="PROSITE" id="PS50262">
    <property type="entry name" value="G_PROTEIN_RECEP_F1_2"/>
    <property type="match status" value="1"/>
</dbReference>
<organism evidence="11 12">
    <name type="scientific">Crassostrea virginica</name>
    <name type="common">Eastern oyster</name>
    <dbReference type="NCBI Taxonomy" id="6565"/>
    <lineage>
        <taxon>Eukaryota</taxon>
        <taxon>Metazoa</taxon>
        <taxon>Spiralia</taxon>
        <taxon>Lophotrochozoa</taxon>
        <taxon>Mollusca</taxon>
        <taxon>Bivalvia</taxon>
        <taxon>Autobranchia</taxon>
        <taxon>Pteriomorphia</taxon>
        <taxon>Ostreida</taxon>
        <taxon>Ostreoidea</taxon>
        <taxon>Ostreidae</taxon>
        <taxon>Crassostrea</taxon>
    </lineage>
</organism>
<comment type="subcellular location">
    <subcellularLocation>
        <location evidence="1">Membrane</location>
        <topology evidence="1">Multi-pass membrane protein</topology>
    </subcellularLocation>
</comment>
<keyword evidence="2 9" id="KW-0812">Transmembrane</keyword>
<dbReference type="Pfam" id="PF00001">
    <property type="entry name" value="7tm_1"/>
    <property type="match status" value="1"/>
</dbReference>
<evidence type="ECO:0000256" key="1">
    <source>
        <dbReference type="ARBA" id="ARBA00004141"/>
    </source>
</evidence>
<evidence type="ECO:0000256" key="9">
    <source>
        <dbReference type="SAM" id="Phobius"/>
    </source>
</evidence>
<dbReference type="CDD" id="cd00637">
    <property type="entry name" value="7tm_classA_rhodopsin-like"/>
    <property type="match status" value="1"/>
</dbReference>
<dbReference type="AlphaFoldDB" id="A0A8B8BXW0"/>
<evidence type="ECO:0000313" key="11">
    <source>
        <dbReference type="Proteomes" id="UP000694844"/>
    </source>
</evidence>
<gene>
    <name evidence="12" type="primary">LOC111114143</name>
</gene>
<dbReference type="RefSeq" id="XP_022308140.1">
    <property type="nucleotide sequence ID" value="XM_022452432.1"/>
</dbReference>
<keyword evidence="6" id="KW-0675">Receptor</keyword>
<evidence type="ECO:0000259" key="10">
    <source>
        <dbReference type="PROSITE" id="PS50262"/>
    </source>
</evidence>
<feature type="region of interest" description="Disordered" evidence="8">
    <location>
        <begin position="338"/>
        <end position="360"/>
    </location>
</feature>
<feature type="compositionally biased region" description="Polar residues" evidence="8">
    <location>
        <begin position="231"/>
        <end position="247"/>
    </location>
</feature>